<dbReference type="Pfam" id="PF10263">
    <property type="entry name" value="SprT-like"/>
    <property type="match status" value="1"/>
</dbReference>
<dbReference type="InterPro" id="IPR006640">
    <property type="entry name" value="SprT-like_domain"/>
</dbReference>
<name>A0A7X9NYT0_9BACT</name>
<proteinExistence type="predicted"/>
<protein>
    <submittedName>
        <fullName evidence="2">SprT domain-containing protein</fullName>
    </submittedName>
</protein>
<evidence type="ECO:0000313" key="2">
    <source>
        <dbReference type="EMBL" id="NME66401.1"/>
    </source>
</evidence>
<keyword evidence="3" id="KW-1185">Reference proteome</keyword>
<sequence length="224" mass="25983">MKSAHPQKQSMTHTEITERLSKYTTPEAATIFAHWILKYQIYVTIKGGRKTINGDYRPPQRGHGHKISINSTLNPYQFIITFTHEVAHLLTWDKYQNHVAPHGKEWKSNFGKLLDVLLNNKIFPSNLIEEVKEHKKNPSASSGNDISLKKALAFYDQEQDHSTLYLEDIHDNDAFSMEDGRIFIRNKKLRKYYLCTEKSTGKQFRINSLAKVKLLNNLNHEKAC</sequence>
<dbReference type="AlphaFoldDB" id="A0A7X9NYT0"/>
<accession>A0A7X9NYT0</accession>
<comment type="caution">
    <text evidence="2">The sequence shown here is derived from an EMBL/GenBank/DDBJ whole genome shotgun (WGS) entry which is preliminary data.</text>
</comment>
<reference evidence="2 3" key="1">
    <citation type="submission" date="2020-04" db="EMBL/GenBank/DDBJ databases">
        <title>Flammeovirga sp. SR4, a novel species isolated from seawater.</title>
        <authorList>
            <person name="Wang X."/>
        </authorList>
    </citation>
    <scope>NUCLEOTIDE SEQUENCE [LARGE SCALE GENOMIC DNA]</scope>
    <source>
        <strain evidence="2 3">ATCC 23126</strain>
    </source>
</reference>
<dbReference type="RefSeq" id="WP_169654172.1">
    <property type="nucleotide sequence ID" value="NZ_JABANE010000001.1"/>
</dbReference>
<dbReference type="Proteomes" id="UP000576082">
    <property type="component" value="Unassembled WGS sequence"/>
</dbReference>
<dbReference type="EMBL" id="JABANE010000001">
    <property type="protein sequence ID" value="NME66401.1"/>
    <property type="molecule type" value="Genomic_DNA"/>
</dbReference>
<organism evidence="2 3">
    <name type="scientific">Flammeovirga aprica JL-4</name>
    <dbReference type="NCBI Taxonomy" id="694437"/>
    <lineage>
        <taxon>Bacteria</taxon>
        <taxon>Pseudomonadati</taxon>
        <taxon>Bacteroidota</taxon>
        <taxon>Cytophagia</taxon>
        <taxon>Cytophagales</taxon>
        <taxon>Flammeovirgaceae</taxon>
        <taxon>Flammeovirga</taxon>
    </lineage>
</organism>
<evidence type="ECO:0000313" key="3">
    <source>
        <dbReference type="Proteomes" id="UP000576082"/>
    </source>
</evidence>
<dbReference type="GO" id="GO:0006950">
    <property type="term" value="P:response to stress"/>
    <property type="evidence" value="ECO:0007669"/>
    <property type="project" value="UniProtKB-ARBA"/>
</dbReference>
<evidence type="ECO:0000259" key="1">
    <source>
        <dbReference type="Pfam" id="PF10263"/>
    </source>
</evidence>
<feature type="domain" description="SprT-like" evidence="1">
    <location>
        <begin position="60"/>
        <end position="109"/>
    </location>
</feature>
<gene>
    <name evidence="2" type="ORF">HHU12_00365</name>
</gene>